<keyword evidence="2" id="KW-0503">Monooxygenase</keyword>
<evidence type="ECO:0000313" key="2">
    <source>
        <dbReference type="EMBL" id="MBD6619671.1"/>
    </source>
</evidence>
<keyword evidence="3" id="KW-1185">Reference proteome</keyword>
<name>A0AA40T2E0_9NOST</name>
<dbReference type="GO" id="GO:0071949">
    <property type="term" value="F:FAD binding"/>
    <property type="evidence" value="ECO:0007669"/>
    <property type="project" value="InterPro"/>
</dbReference>
<dbReference type="Proteomes" id="UP001165986">
    <property type="component" value="Unassembled WGS sequence"/>
</dbReference>
<proteinExistence type="predicted"/>
<accession>A0AA40T2E0</accession>
<sequence length="389" mass="42414">MVKKVVIIGAGLGGLAVAIALRKQGIDAQVYEKAYSLRPIGAGLTLFPNGLNSLDAIAPGIVESLEGAGSQTRMLNLRKSTGELIAQKSVTFMEKYGRPMLQIRWSRLQEILASALPTDAIHLNHRCIGFEQNNSGVEVCFDEGETVQADLLIGADGLNSAVRQALIGDGSPRYAGRMSWRAILKYSHELLPPNEVMSMTAPDGKIFGFFDLGSGYLFWSAATLAPDEFVAQSAIDVKSRVQEKFSGWAEPVQAIVKSTAAEDIIERPISDRLPLQNWSQGRVTLLGDAAHPMVPLLGQGANTAFEDAWELSQCLSSASTIEAALASYENSRKPRTQVIQIRNAVQANRAYKADSETYLRGMMEKAQVSDAEFEEWLYNYKPSVTADLK</sequence>
<dbReference type="GO" id="GO:0004497">
    <property type="term" value="F:monooxygenase activity"/>
    <property type="evidence" value="ECO:0007669"/>
    <property type="project" value="UniProtKB-KW"/>
</dbReference>
<dbReference type="AlphaFoldDB" id="A0AA40T2E0"/>
<dbReference type="PRINTS" id="PR00420">
    <property type="entry name" value="RNGMNOXGNASE"/>
</dbReference>
<dbReference type="PANTHER" id="PTHR46496">
    <property type="match status" value="1"/>
</dbReference>
<reference evidence="2" key="1">
    <citation type="submission" date="2019-07" db="EMBL/GenBank/DDBJ databases">
        <title>Toxilogical consequences of a new and cryptic species of cyanobacteria (Komarekiella delphini-convector) recovered from the epidermis of a bottlenose dolphin and 1500 ft. in the air.</title>
        <authorList>
            <person name="Brown A.O."/>
            <person name="Dvorak P."/>
            <person name="Villanueva C.D."/>
            <person name="Foss A.J."/>
            <person name="Garvey A.D."/>
            <person name="Gibson Q.A."/>
            <person name="Johansen J.R."/>
            <person name="Casamatta D.A."/>
        </authorList>
    </citation>
    <scope>NUCLEOTIDE SEQUENCE</scope>
    <source>
        <strain evidence="2">SJRDD-AB1</strain>
    </source>
</reference>
<gene>
    <name evidence="2" type="ORF">FNW02_28580</name>
</gene>
<dbReference type="RefSeq" id="WP_191760865.1">
    <property type="nucleotide sequence ID" value="NZ_VJXY01000045.1"/>
</dbReference>
<comment type="caution">
    <text evidence="2">The sequence shown here is derived from an EMBL/GenBank/DDBJ whole genome shotgun (WGS) entry which is preliminary data.</text>
</comment>
<dbReference type="SUPFAM" id="SSF51905">
    <property type="entry name" value="FAD/NAD(P)-binding domain"/>
    <property type="match status" value="1"/>
</dbReference>
<keyword evidence="2" id="KW-0560">Oxidoreductase</keyword>
<dbReference type="Pfam" id="PF01494">
    <property type="entry name" value="FAD_binding_3"/>
    <property type="match status" value="1"/>
</dbReference>
<organism evidence="2 3">
    <name type="scientific">Komarekiella delphini-convector SJRDD-AB1</name>
    <dbReference type="NCBI Taxonomy" id="2593771"/>
    <lineage>
        <taxon>Bacteria</taxon>
        <taxon>Bacillati</taxon>
        <taxon>Cyanobacteriota</taxon>
        <taxon>Cyanophyceae</taxon>
        <taxon>Nostocales</taxon>
        <taxon>Nostocaceae</taxon>
        <taxon>Komarekiella</taxon>
        <taxon>Komarekiella delphini-convector</taxon>
    </lineage>
</organism>
<feature type="domain" description="FAD-binding" evidence="1">
    <location>
        <begin position="4"/>
        <end position="337"/>
    </location>
</feature>
<dbReference type="Gene3D" id="3.50.50.60">
    <property type="entry name" value="FAD/NAD(P)-binding domain"/>
    <property type="match status" value="1"/>
</dbReference>
<evidence type="ECO:0000259" key="1">
    <source>
        <dbReference type="Pfam" id="PF01494"/>
    </source>
</evidence>
<dbReference type="EMBL" id="VJXY01000045">
    <property type="protein sequence ID" value="MBD6619671.1"/>
    <property type="molecule type" value="Genomic_DNA"/>
</dbReference>
<protein>
    <submittedName>
        <fullName evidence="2">FAD-dependent monooxygenase</fullName>
    </submittedName>
</protein>
<dbReference type="InterPro" id="IPR002938">
    <property type="entry name" value="FAD-bd"/>
</dbReference>
<evidence type="ECO:0000313" key="3">
    <source>
        <dbReference type="Proteomes" id="UP001165986"/>
    </source>
</evidence>
<dbReference type="PANTHER" id="PTHR46496:SF8">
    <property type="entry name" value="FAD-BINDING DOMAIN-CONTAINING PROTEIN"/>
    <property type="match status" value="1"/>
</dbReference>
<dbReference type="InterPro" id="IPR036188">
    <property type="entry name" value="FAD/NAD-bd_sf"/>
</dbReference>